<evidence type="ECO:0000313" key="1">
    <source>
        <dbReference type="EMBL" id="KAJ5186388.1"/>
    </source>
</evidence>
<accession>A0A9W9IWH9</accession>
<dbReference type="EMBL" id="JAPQKQ010000008">
    <property type="protein sequence ID" value="KAJ5186388.1"/>
    <property type="molecule type" value="Genomic_DNA"/>
</dbReference>
<keyword evidence="2" id="KW-1185">Reference proteome</keyword>
<proteinExistence type="predicted"/>
<reference evidence="1" key="1">
    <citation type="submission" date="2022-11" db="EMBL/GenBank/DDBJ databases">
        <authorList>
            <person name="Petersen C."/>
        </authorList>
    </citation>
    <scope>NUCLEOTIDE SEQUENCE</scope>
    <source>
        <strain evidence="1">IBT 20477</strain>
    </source>
</reference>
<name>A0A9W9IWH9_9EURO</name>
<organism evidence="1 2">
    <name type="scientific">Penicillium cf. viridicatum</name>
    <dbReference type="NCBI Taxonomy" id="2972119"/>
    <lineage>
        <taxon>Eukaryota</taxon>
        <taxon>Fungi</taxon>
        <taxon>Dikarya</taxon>
        <taxon>Ascomycota</taxon>
        <taxon>Pezizomycotina</taxon>
        <taxon>Eurotiomycetes</taxon>
        <taxon>Eurotiomycetidae</taxon>
        <taxon>Eurotiales</taxon>
        <taxon>Aspergillaceae</taxon>
        <taxon>Penicillium</taxon>
    </lineage>
</organism>
<dbReference type="AlphaFoldDB" id="A0A9W9IWH9"/>
<sequence>MNKLLTGGDGVIKAVIIIKWTRQGNSTVGDILELYRNDRQGVPKLEQRETIFPASTPPPQLVNLRRGELFNNALLPGRNPNDISRLRADGQTNLAKMGLIPA</sequence>
<evidence type="ECO:0000313" key="2">
    <source>
        <dbReference type="Proteomes" id="UP001150942"/>
    </source>
</evidence>
<protein>
    <submittedName>
        <fullName evidence="1">Uncharacterized protein</fullName>
    </submittedName>
</protein>
<dbReference type="Proteomes" id="UP001150942">
    <property type="component" value="Unassembled WGS sequence"/>
</dbReference>
<reference evidence="1" key="2">
    <citation type="journal article" date="2023" name="IMA Fungus">
        <title>Comparative genomic study of the Penicillium genus elucidates a diverse pangenome and 15 lateral gene transfer events.</title>
        <authorList>
            <person name="Petersen C."/>
            <person name="Sorensen T."/>
            <person name="Nielsen M.R."/>
            <person name="Sondergaard T.E."/>
            <person name="Sorensen J.L."/>
            <person name="Fitzpatrick D.A."/>
            <person name="Frisvad J.C."/>
            <person name="Nielsen K.L."/>
        </authorList>
    </citation>
    <scope>NUCLEOTIDE SEQUENCE</scope>
    <source>
        <strain evidence="1">IBT 20477</strain>
    </source>
</reference>
<gene>
    <name evidence="1" type="ORF">N7449_011152</name>
</gene>
<dbReference type="OrthoDB" id="4368470at2759"/>
<comment type="caution">
    <text evidence="1">The sequence shown here is derived from an EMBL/GenBank/DDBJ whole genome shotgun (WGS) entry which is preliminary data.</text>
</comment>